<dbReference type="EMBL" id="MCGT01000013">
    <property type="protein sequence ID" value="ORX54586.1"/>
    <property type="molecule type" value="Genomic_DNA"/>
</dbReference>
<evidence type="ECO:0000256" key="1">
    <source>
        <dbReference type="SAM" id="MobiDB-lite"/>
    </source>
</evidence>
<dbReference type="Gene3D" id="3.40.50.1110">
    <property type="entry name" value="SGNH hydrolase"/>
    <property type="match status" value="1"/>
</dbReference>
<name>A0A1X2GIQ7_9FUNG</name>
<dbReference type="OrthoDB" id="2244377at2759"/>
<proteinExistence type="predicted"/>
<organism evidence="2 3">
    <name type="scientific">Hesseltinella vesiculosa</name>
    <dbReference type="NCBI Taxonomy" id="101127"/>
    <lineage>
        <taxon>Eukaryota</taxon>
        <taxon>Fungi</taxon>
        <taxon>Fungi incertae sedis</taxon>
        <taxon>Mucoromycota</taxon>
        <taxon>Mucoromycotina</taxon>
        <taxon>Mucoromycetes</taxon>
        <taxon>Mucorales</taxon>
        <taxon>Cunninghamellaceae</taxon>
        <taxon>Hesseltinella</taxon>
    </lineage>
</organism>
<evidence type="ECO:0000313" key="2">
    <source>
        <dbReference type="EMBL" id="ORX54586.1"/>
    </source>
</evidence>
<protein>
    <submittedName>
        <fullName evidence="2">Uncharacterized protein</fullName>
    </submittedName>
</protein>
<reference evidence="2 3" key="1">
    <citation type="submission" date="2016-07" db="EMBL/GenBank/DDBJ databases">
        <title>Pervasive Adenine N6-methylation of Active Genes in Fungi.</title>
        <authorList>
            <consortium name="DOE Joint Genome Institute"/>
            <person name="Mondo S.J."/>
            <person name="Dannebaum R.O."/>
            <person name="Kuo R.C."/>
            <person name="Labutti K."/>
            <person name="Haridas S."/>
            <person name="Kuo A."/>
            <person name="Salamov A."/>
            <person name="Ahrendt S.R."/>
            <person name="Lipzen A."/>
            <person name="Sullivan W."/>
            <person name="Andreopoulos W.B."/>
            <person name="Clum A."/>
            <person name="Lindquist E."/>
            <person name="Daum C."/>
            <person name="Ramamoorthy G.K."/>
            <person name="Gryganskyi A."/>
            <person name="Culley D."/>
            <person name="Magnuson J.K."/>
            <person name="James T.Y."/>
            <person name="O'Malley M.A."/>
            <person name="Stajich J.E."/>
            <person name="Spatafora J.W."/>
            <person name="Visel A."/>
            <person name="Grigoriev I.V."/>
        </authorList>
    </citation>
    <scope>NUCLEOTIDE SEQUENCE [LARGE SCALE GENOMIC DNA]</scope>
    <source>
        <strain evidence="2 3">NRRL 3301</strain>
    </source>
</reference>
<sequence>MNTASPSLSNPIPNRTMPTLPTSISATLIPTSSTPSPNIDPIFGSPPSPTTTNLTPSCLKTMSQFFPPPPLSLHLDVKPAPHPLSPEAGSTTRMCTNSLPTIVICSSPARMVYAAFTEKPSTSGVTPTFEGKTKPLSSTTHLSNCRSLKVMADPQWCTTYSTILGLEEDDPSICICNDDMDDPDHVLYPWAANHNIPLTLGDNKIYYNSINAISSQDWRSEMNQRVQGEIPPADIVILGVGNDDVASSRLKPNQFAQSFTSLLSYLIDHVYPTQTIIVRTPQFFGSGEHYWTAWNAGRSRAFTNVIRTTIQDWQHPRIRLWDTHQFGLEYNTCRYQGTLYTKRNAIDVENSLLYSLICSP</sequence>
<accession>A0A1X2GIQ7</accession>
<evidence type="ECO:0000313" key="3">
    <source>
        <dbReference type="Proteomes" id="UP000242146"/>
    </source>
</evidence>
<dbReference type="InterPro" id="IPR036514">
    <property type="entry name" value="SGNH_hydro_sf"/>
</dbReference>
<gene>
    <name evidence="2" type="ORF">DM01DRAFT_1038671</name>
</gene>
<dbReference type="SUPFAM" id="SSF52266">
    <property type="entry name" value="SGNH hydrolase"/>
    <property type="match status" value="1"/>
</dbReference>
<dbReference type="Proteomes" id="UP000242146">
    <property type="component" value="Unassembled WGS sequence"/>
</dbReference>
<comment type="caution">
    <text evidence="2">The sequence shown here is derived from an EMBL/GenBank/DDBJ whole genome shotgun (WGS) entry which is preliminary data.</text>
</comment>
<feature type="compositionally biased region" description="Polar residues" evidence="1">
    <location>
        <begin position="1"/>
        <end position="37"/>
    </location>
</feature>
<feature type="region of interest" description="Disordered" evidence="1">
    <location>
        <begin position="1"/>
        <end position="51"/>
    </location>
</feature>
<dbReference type="AlphaFoldDB" id="A0A1X2GIQ7"/>
<keyword evidence="3" id="KW-1185">Reference proteome</keyword>